<evidence type="ECO:0000313" key="17">
    <source>
        <dbReference type="Proteomes" id="UP001321473"/>
    </source>
</evidence>
<keyword evidence="6 13" id="KW-0479">Metal-binding</keyword>
<evidence type="ECO:0000256" key="9">
    <source>
        <dbReference type="ARBA" id="ARBA00023002"/>
    </source>
</evidence>
<keyword evidence="15" id="KW-1133">Transmembrane helix</keyword>
<proteinExistence type="inferred from homology"/>
<evidence type="ECO:0000256" key="4">
    <source>
        <dbReference type="ARBA" id="ARBA00010617"/>
    </source>
</evidence>
<feature type="binding site" description="axial binding residue" evidence="13">
    <location>
        <position position="461"/>
    </location>
    <ligand>
        <name>heme</name>
        <dbReference type="ChEBI" id="CHEBI:30413"/>
    </ligand>
    <ligandPart>
        <name>Fe</name>
        <dbReference type="ChEBI" id="CHEBI:18248"/>
    </ligandPart>
</feature>
<dbReference type="Proteomes" id="UP001321473">
    <property type="component" value="Unassembled WGS sequence"/>
</dbReference>
<reference evidence="16 17" key="1">
    <citation type="journal article" date="2023" name="Arcadia Sci">
        <title>De novo assembly of a long-read Amblyomma americanum tick genome.</title>
        <authorList>
            <person name="Chou S."/>
            <person name="Poskanzer K.E."/>
            <person name="Rollins M."/>
            <person name="Thuy-Boun P.S."/>
        </authorList>
    </citation>
    <scope>NUCLEOTIDE SEQUENCE [LARGE SCALE GENOMIC DNA]</scope>
    <source>
        <strain evidence="16">F_SG_1</strain>
        <tissue evidence="16">Salivary glands</tissue>
    </source>
</reference>
<dbReference type="InterPro" id="IPR036396">
    <property type="entry name" value="Cyt_P450_sf"/>
</dbReference>
<keyword evidence="10 13" id="KW-0408">Iron</keyword>
<comment type="similarity">
    <text evidence="4 14">Belongs to the cytochrome P450 family.</text>
</comment>
<keyword evidence="5 13" id="KW-0349">Heme</keyword>
<keyword evidence="8" id="KW-0492">Microsome</keyword>
<keyword evidence="7" id="KW-0256">Endoplasmic reticulum</keyword>
<dbReference type="InterPro" id="IPR050476">
    <property type="entry name" value="Insect_CytP450_Detox"/>
</dbReference>
<dbReference type="GO" id="GO:0005789">
    <property type="term" value="C:endoplasmic reticulum membrane"/>
    <property type="evidence" value="ECO:0007669"/>
    <property type="project" value="UniProtKB-SubCell"/>
</dbReference>
<accession>A0AAQ4FMT7</accession>
<comment type="subcellular location">
    <subcellularLocation>
        <location evidence="3">Endoplasmic reticulum membrane</location>
        <topology evidence="3">Peripheral membrane protein</topology>
    </subcellularLocation>
    <subcellularLocation>
        <location evidence="2">Microsome membrane</location>
        <topology evidence="2">Peripheral membrane protein</topology>
    </subcellularLocation>
</comment>
<evidence type="ECO:0000256" key="1">
    <source>
        <dbReference type="ARBA" id="ARBA00001971"/>
    </source>
</evidence>
<dbReference type="SUPFAM" id="SSF48264">
    <property type="entry name" value="Cytochrome P450"/>
    <property type="match status" value="1"/>
</dbReference>
<dbReference type="FunFam" id="1.10.630.10:FF:000182">
    <property type="entry name" value="Cytochrome P450 3A4"/>
    <property type="match status" value="1"/>
</dbReference>
<evidence type="ECO:0000256" key="7">
    <source>
        <dbReference type="ARBA" id="ARBA00022824"/>
    </source>
</evidence>
<keyword evidence="11 14" id="KW-0503">Monooxygenase</keyword>
<evidence type="ECO:0000256" key="13">
    <source>
        <dbReference type="PIRSR" id="PIRSR602401-1"/>
    </source>
</evidence>
<dbReference type="InterPro" id="IPR017972">
    <property type="entry name" value="Cyt_P450_CS"/>
</dbReference>
<keyword evidence="9 14" id="KW-0560">Oxidoreductase</keyword>
<dbReference type="InterPro" id="IPR001128">
    <property type="entry name" value="Cyt_P450"/>
</dbReference>
<evidence type="ECO:0000256" key="14">
    <source>
        <dbReference type="RuleBase" id="RU000461"/>
    </source>
</evidence>
<keyword evidence="17" id="KW-1185">Reference proteome</keyword>
<dbReference type="PANTHER" id="PTHR24292:SF102">
    <property type="entry name" value="CYTOCHROME P450 FAMILY-RELATED"/>
    <property type="match status" value="1"/>
</dbReference>
<evidence type="ECO:0000256" key="5">
    <source>
        <dbReference type="ARBA" id="ARBA00022617"/>
    </source>
</evidence>
<evidence type="ECO:0000256" key="6">
    <source>
        <dbReference type="ARBA" id="ARBA00022723"/>
    </source>
</evidence>
<evidence type="ECO:0000256" key="15">
    <source>
        <dbReference type="SAM" id="Phobius"/>
    </source>
</evidence>
<dbReference type="GO" id="GO:0020037">
    <property type="term" value="F:heme binding"/>
    <property type="evidence" value="ECO:0007669"/>
    <property type="project" value="InterPro"/>
</dbReference>
<dbReference type="Pfam" id="PF00067">
    <property type="entry name" value="p450"/>
    <property type="match status" value="1"/>
</dbReference>
<dbReference type="AlphaFoldDB" id="A0AAQ4FMT7"/>
<keyword evidence="12 15" id="KW-0472">Membrane</keyword>
<protein>
    <recommendedName>
        <fullName evidence="18">Cytochrome</fullName>
    </recommendedName>
</protein>
<dbReference type="PRINTS" id="PR00385">
    <property type="entry name" value="P450"/>
</dbReference>
<dbReference type="PANTHER" id="PTHR24292">
    <property type="entry name" value="CYTOCHROME P450"/>
    <property type="match status" value="1"/>
</dbReference>
<comment type="cofactor">
    <cofactor evidence="1 13">
        <name>heme</name>
        <dbReference type="ChEBI" id="CHEBI:30413"/>
    </cofactor>
</comment>
<name>A0AAQ4FMT7_AMBAM</name>
<evidence type="ECO:0000256" key="12">
    <source>
        <dbReference type="ARBA" id="ARBA00023136"/>
    </source>
</evidence>
<dbReference type="GO" id="GO:0004497">
    <property type="term" value="F:monooxygenase activity"/>
    <property type="evidence" value="ECO:0007669"/>
    <property type="project" value="UniProtKB-KW"/>
</dbReference>
<comment type="caution">
    <text evidence="16">The sequence shown here is derived from an EMBL/GenBank/DDBJ whole genome shotgun (WGS) entry which is preliminary data.</text>
</comment>
<feature type="transmembrane region" description="Helical" evidence="15">
    <location>
        <begin position="224"/>
        <end position="245"/>
    </location>
</feature>
<dbReference type="PRINTS" id="PR00463">
    <property type="entry name" value="EP450I"/>
</dbReference>
<evidence type="ECO:0000256" key="3">
    <source>
        <dbReference type="ARBA" id="ARBA00004406"/>
    </source>
</evidence>
<evidence type="ECO:0000256" key="11">
    <source>
        <dbReference type="ARBA" id="ARBA00023033"/>
    </source>
</evidence>
<evidence type="ECO:0000256" key="8">
    <source>
        <dbReference type="ARBA" id="ARBA00022848"/>
    </source>
</evidence>
<evidence type="ECO:0000313" key="16">
    <source>
        <dbReference type="EMBL" id="KAK8788416.1"/>
    </source>
</evidence>
<evidence type="ECO:0008006" key="18">
    <source>
        <dbReference type="Google" id="ProtNLM"/>
    </source>
</evidence>
<sequence length="518" mass="58969">MIEMLVLLLILMFFVVAGLWRLYTWRTKTFSLMKRLGIPGPEPNLLWGNMYIIWKKGLAPVCHDWLQKYGDMVGYFNGVMPGLVVRDADLIQRVFVSDFKSFSGRQIMAVASKNLPFNKLRLTRLCGEEWHRLRSILSPAFKKSNIKQAVPMMSECTRQCLDIVDDLVRRQGPSVALFKPFVDLAADISLRFCAGIDLDVQRGDETALALVHFARKNIGQFNGLFLFLFNIFPNVPWLHSLVLFVRKLFVRLPSDEFVEKMRPFIEHRRERPRASHFDVLQLLLNSEKKTPRESCQETIVTDVRDKGHLSMRTETNICLLLTASIDVVAVSLTMTSYLLAKHQTVQDIVRKEVASIVKSKKHPTFEEVSSLTYLNQVILESHRLYPPLPGSVRRVSLEDYSEGGVRIPKGTDVFVPALDIHYDPNIWPEPEKFDPDRFSPENASSIKPTSYLAFGLGPRMCIATALAQTEIALIVAMLVSHYKLELPAEESPNSQEVYTATALLGQPRPGLRIKLTRL</sequence>
<dbReference type="Gene3D" id="1.10.630.10">
    <property type="entry name" value="Cytochrome P450"/>
    <property type="match status" value="1"/>
</dbReference>
<evidence type="ECO:0000256" key="10">
    <source>
        <dbReference type="ARBA" id="ARBA00023004"/>
    </source>
</evidence>
<dbReference type="InterPro" id="IPR002401">
    <property type="entry name" value="Cyt_P450_E_grp-I"/>
</dbReference>
<keyword evidence="15" id="KW-0812">Transmembrane</keyword>
<dbReference type="GO" id="GO:0016705">
    <property type="term" value="F:oxidoreductase activity, acting on paired donors, with incorporation or reduction of molecular oxygen"/>
    <property type="evidence" value="ECO:0007669"/>
    <property type="project" value="InterPro"/>
</dbReference>
<gene>
    <name evidence="16" type="ORF">V5799_021808</name>
</gene>
<dbReference type="PROSITE" id="PS00086">
    <property type="entry name" value="CYTOCHROME_P450"/>
    <property type="match status" value="1"/>
</dbReference>
<dbReference type="GO" id="GO:0005506">
    <property type="term" value="F:iron ion binding"/>
    <property type="evidence" value="ECO:0007669"/>
    <property type="project" value="InterPro"/>
</dbReference>
<dbReference type="EMBL" id="JARKHS020000824">
    <property type="protein sequence ID" value="KAK8788416.1"/>
    <property type="molecule type" value="Genomic_DNA"/>
</dbReference>
<organism evidence="16 17">
    <name type="scientific">Amblyomma americanum</name>
    <name type="common">Lone star tick</name>
    <dbReference type="NCBI Taxonomy" id="6943"/>
    <lineage>
        <taxon>Eukaryota</taxon>
        <taxon>Metazoa</taxon>
        <taxon>Ecdysozoa</taxon>
        <taxon>Arthropoda</taxon>
        <taxon>Chelicerata</taxon>
        <taxon>Arachnida</taxon>
        <taxon>Acari</taxon>
        <taxon>Parasitiformes</taxon>
        <taxon>Ixodida</taxon>
        <taxon>Ixodoidea</taxon>
        <taxon>Ixodidae</taxon>
        <taxon>Amblyomminae</taxon>
        <taxon>Amblyomma</taxon>
    </lineage>
</organism>
<evidence type="ECO:0000256" key="2">
    <source>
        <dbReference type="ARBA" id="ARBA00004174"/>
    </source>
</evidence>